<organism evidence="2 3">
    <name type="scientific">Plebeiibacterium marinum</name>
    <dbReference type="NCBI Taxonomy" id="2992111"/>
    <lineage>
        <taxon>Bacteria</taxon>
        <taxon>Pseudomonadati</taxon>
        <taxon>Bacteroidota</taxon>
        <taxon>Bacteroidia</taxon>
        <taxon>Marinilabiliales</taxon>
        <taxon>Marinilabiliaceae</taxon>
        <taxon>Plebeiibacterium</taxon>
    </lineage>
</organism>
<evidence type="ECO:0000256" key="1">
    <source>
        <dbReference type="SAM" id="Phobius"/>
    </source>
</evidence>
<dbReference type="SUPFAM" id="SSF47781">
    <property type="entry name" value="RuvA domain 2-like"/>
    <property type="match status" value="1"/>
</dbReference>
<keyword evidence="1" id="KW-1133">Transmembrane helix</keyword>
<evidence type="ECO:0000313" key="2">
    <source>
        <dbReference type="EMBL" id="MCW3804104.1"/>
    </source>
</evidence>
<dbReference type="Gene3D" id="1.10.150.320">
    <property type="entry name" value="Photosystem II 12 kDa extrinsic protein"/>
    <property type="match status" value="1"/>
</dbReference>
<dbReference type="Proteomes" id="UP001207408">
    <property type="component" value="Unassembled WGS sequence"/>
</dbReference>
<name>A0AAE3MAN5_9BACT</name>
<evidence type="ECO:0000313" key="3">
    <source>
        <dbReference type="Proteomes" id="UP001207408"/>
    </source>
</evidence>
<dbReference type="RefSeq" id="WP_301197327.1">
    <property type="nucleotide sequence ID" value="NZ_JAPDPI010000001.1"/>
</dbReference>
<proteinExistence type="predicted"/>
<sequence length="291" mass="33774">MWKDFFYYSRSEQRGIVVLVVVLVLVIGVRIALPFMFDSPVLSEEQKAFLIKGKAINDSISKCKTKSNSVAILNGVVPENNLEKEVADTPLVWINLNSVDSSFWNLNINDDFFRDSINVFLEKYKCLKSLPLRKVKQYSDGQLFRWIKKNSCLKKQELLVEKIDLNMADTVQLKRIRGIGSVLSKRIIKYRNLLGGYVSKEQLKEVYGISPELYGRVKDDFSVSDGNVRRFNLHKDKISEISRHPYFKYEQVVELVNLSRKNKLKTDHKVSGFNSISEAQWVKMKQYLIFD</sequence>
<gene>
    <name evidence="2" type="ORF">OM074_00635</name>
</gene>
<comment type="caution">
    <text evidence="2">The sequence shown here is derived from an EMBL/GenBank/DDBJ whole genome shotgun (WGS) entry which is preliminary data.</text>
</comment>
<dbReference type="Pfam" id="PF12836">
    <property type="entry name" value="HHH_3"/>
    <property type="match status" value="1"/>
</dbReference>
<feature type="transmembrane region" description="Helical" evidence="1">
    <location>
        <begin position="16"/>
        <end position="37"/>
    </location>
</feature>
<protein>
    <submittedName>
        <fullName evidence="2">Helix-hairpin-helix domain-containing protein</fullName>
    </submittedName>
</protein>
<dbReference type="InterPro" id="IPR051675">
    <property type="entry name" value="Endo/Exo/Phosphatase_dom_1"/>
</dbReference>
<keyword evidence="1" id="KW-0472">Membrane</keyword>
<dbReference type="GO" id="GO:0015627">
    <property type="term" value="C:type II protein secretion system complex"/>
    <property type="evidence" value="ECO:0007669"/>
    <property type="project" value="TreeGrafter"/>
</dbReference>
<dbReference type="PANTHER" id="PTHR21180">
    <property type="entry name" value="ENDONUCLEASE/EXONUCLEASE/PHOSPHATASE FAMILY DOMAIN-CONTAINING PROTEIN 1"/>
    <property type="match status" value="1"/>
</dbReference>
<dbReference type="GO" id="GO:0015628">
    <property type="term" value="P:protein secretion by the type II secretion system"/>
    <property type="evidence" value="ECO:0007669"/>
    <property type="project" value="TreeGrafter"/>
</dbReference>
<dbReference type="AlphaFoldDB" id="A0AAE3MAN5"/>
<dbReference type="EMBL" id="JAPDPI010000001">
    <property type="protein sequence ID" value="MCW3804104.1"/>
    <property type="molecule type" value="Genomic_DNA"/>
</dbReference>
<dbReference type="PANTHER" id="PTHR21180:SF32">
    <property type="entry name" value="ENDONUCLEASE_EXONUCLEASE_PHOSPHATASE FAMILY DOMAIN-CONTAINING PROTEIN 1"/>
    <property type="match status" value="1"/>
</dbReference>
<dbReference type="InterPro" id="IPR010994">
    <property type="entry name" value="RuvA_2-like"/>
</dbReference>
<accession>A0AAE3MAN5</accession>
<keyword evidence="1" id="KW-0812">Transmembrane</keyword>
<keyword evidence="3" id="KW-1185">Reference proteome</keyword>
<reference evidence="2" key="1">
    <citation type="submission" date="2022-10" db="EMBL/GenBank/DDBJ databases">
        <authorList>
            <person name="Yu W.X."/>
        </authorList>
    </citation>
    <scope>NUCLEOTIDE SEQUENCE</scope>
    <source>
        <strain evidence="2">D04</strain>
    </source>
</reference>